<reference evidence="1 2" key="1">
    <citation type="submission" date="2016-03" db="EMBL/GenBank/DDBJ databases">
        <title>Cyphomyrmex costatus WGS genome.</title>
        <authorList>
            <person name="Nygaard S."/>
            <person name="Hu H."/>
            <person name="Boomsma J."/>
            <person name="Zhang G."/>
        </authorList>
    </citation>
    <scope>NUCLEOTIDE SEQUENCE [LARGE SCALE GENOMIC DNA]</scope>
    <source>
        <strain evidence="1">MS0001</strain>
        <tissue evidence="1">Whole body</tissue>
    </source>
</reference>
<proteinExistence type="predicted"/>
<dbReference type="PANTHER" id="PTHR47501:SF5">
    <property type="entry name" value="HAT C-TERMINAL DIMERISATION DOMAIN-CONTAINING PROTEIN"/>
    <property type="match status" value="1"/>
</dbReference>
<protein>
    <recommendedName>
        <fullName evidence="3">HAT C-terminal dimerisation domain-containing protein</fullName>
    </recommendedName>
</protein>
<dbReference type="AlphaFoldDB" id="A0A151IFK9"/>
<accession>A0A151IFK9</accession>
<evidence type="ECO:0000313" key="2">
    <source>
        <dbReference type="Proteomes" id="UP000078542"/>
    </source>
</evidence>
<sequence>MKLGNEIILPPQLTCCSHTLNLIATTECKKILDNPSNALLERIYRSVFAKLNAFWNILSRSSVASDICLRECKCKFSVPIITRWNSQYDAVKKFLLHKKQFNTLFEKLKLQKLKLTEVEFLQEFIMIMTPLVFKLNWIPEYCINLCKELFLKEVDNLYCNNATISQTKQSTSSSSSDEDFFVRHQSFKATWKLLSYLENKSKELDILNSYPHIKQYNTSLPSSASVERLFSCGQQILIPRRNRLSR</sequence>
<dbReference type="EMBL" id="KQ977780">
    <property type="protein sequence ID" value="KYM99946.1"/>
    <property type="molecule type" value="Genomic_DNA"/>
</dbReference>
<dbReference type="InterPro" id="IPR012337">
    <property type="entry name" value="RNaseH-like_sf"/>
</dbReference>
<name>A0A151IFK9_9HYME</name>
<dbReference type="SUPFAM" id="SSF53098">
    <property type="entry name" value="Ribonuclease H-like"/>
    <property type="match status" value="1"/>
</dbReference>
<keyword evidence="2" id="KW-1185">Reference proteome</keyword>
<dbReference type="PANTHER" id="PTHR47501">
    <property type="entry name" value="TRANSPOSASE-RELATED"/>
    <property type="match status" value="1"/>
</dbReference>
<evidence type="ECO:0000313" key="1">
    <source>
        <dbReference type="EMBL" id="KYM99946.1"/>
    </source>
</evidence>
<organism evidence="1 2">
    <name type="scientific">Cyphomyrmex costatus</name>
    <dbReference type="NCBI Taxonomy" id="456900"/>
    <lineage>
        <taxon>Eukaryota</taxon>
        <taxon>Metazoa</taxon>
        <taxon>Ecdysozoa</taxon>
        <taxon>Arthropoda</taxon>
        <taxon>Hexapoda</taxon>
        <taxon>Insecta</taxon>
        <taxon>Pterygota</taxon>
        <taxon>Neoptera</taxon>
        <taxon>Endopterygota</taxon>
        <taxon>Hymenoptera</taxon>
        <taxon>Apocrita</taxon>
        <taxon>Aculeata</taxon>
        <taxon>Formicoidea</taxon>
        <taxon>Formicidae</taxon>
        <taxon>Myrmicinae</taxon>
        <taxon>Cyphomyrmex</taxon>
    </lineage>
</organism>
<evidence type="ECO:0008006" key="3">
    <source>
        <dbReference type="Google" id="ProtNLM"/>
    </source>
</evidence>
<gene>
    <name evidence="1" type="ORF">ALC62_09298</name>
</gene>
<dbReference type="Proteomes" id="UP000078542">
    <property type="component" value="Unassembled WGS sequence"/>
</dbReference>